<reference evidence="1" key="2">
    <citation type="submission" date="2018-08" db="UniProtKB">
        <authorList>
            <consortium name="EnsemblPlants"/>
        </authorList>
    </citation>
    <scope>IDENTIFICATION</scope>
    <source>
        <strain evidence="1">Yugu1</strain>
    </source>
</reference>
<dbReference type="Gramene" id="KQL30067">
    <property type="protein sequence ID" value="KQL30067"/>
    <property type="gene ID" value="SETIT_018989mg"/>
</dbReference>
<evidence type="ECO:0000313" key="1">
    <source>
        <dbReference type="EnsemblPlants" id="KQL30067"/>
    </source>
</evidence>
<dbReference type="InParanoid" id="K3YXJ3"/>
<keyword evidence="2" id="KW-1185">Reference proteome</keyword>
<dbReference type="Proteomes" id="UP000004995">
    <property type="component" value="Unassembled WGS sequence"/>
</dbReference>
<organism evidence="1 2">
    <name type="scientific">Setaria italica</name>
    <name type="common">Foxtail millet</name>
    <name type="synonym">Panicum italicum</name>
    <dbReference type="NCBI Taxonomy" id="4555"/>
    <lineage>
        <taxon>Eukaryota</taxon>
        <taxon>Viridiplantae</taxon>
        <taxon>Streptophyta</taxon>
        <taxon>Embryophyta</taxon>
        <taxon>Tracheophyta</taxon>
        <taxon>Spermatophyta</taxon>
        <taxon>Magnoliopsida</taxon>
        <taxon>Liliopsida</taxon>
        <taxon>Poales</taxon>
        <taxon>Poaceae</taxon>
        <taxon>PACMAD clade</taxon>
        <taxon>Panicoideae</taxon>
        <taxon>Panicodae</taxon>
        <taxon>Paniceae</taxon>
        <taxon>Cenchrinae</taxon>
        <taxon>Setaria</taxon>
    </lineage>
</organism>
<accession>K3YXJ3</accession>
<dbReference type="AlphaFoldDB" id="K3YXJ3"/>
<dbReference type="EMBL" id="AGNK02000390">
    <property type="status" value="NOT_ANNOTATED_CDS"/>
    <property type="molecule type" value="Genomic_DNA"/>
</dbReference>
<name>K3YXJ3_SETIT</name>
<evidence type="ECO:0000313" key="2">
    <source>
        <dbReference type="Proteomes" id="UP000004995"/>
    </source>
</evidence>
<dbReference type="HOGENOM" id="CLU_2946031_0_0_1"/>
<sequence length="60" mass="7001">MAQVHSHLHLRRLDWGYWWLSCRTDGRHCLCGQQESRHQRPTTGVCFDTMIGWGIPAPPN</sequence>
<proteinExistence type="predicted"/>
<reference evidence="2" key="1">
    <citation type="journal article" date="2012" name="Nat. Biotechnol.">
        <title>Reference genome sequence of the model plant Setaria.</title>
        <authorList>
            <person name="Bennetzen J.L."/>
            <person name="Schmutz J."/>
            <person name="Wang H."/>
            <person name="Percifield R."/>
            <person name="Hawkins J."/>
            <person name="Pontaroli A.C."/>
            <person name="Estep M."/>
            <person name="Feng L."/>
            <person name="Vaughn J.N."/>
            <person name="Grimwood J."/>
            <person name="Jenkins J."/>
            <person name="Barry K."/>
            <person name="Lindquist E."/>
            <person name="Hellsten U."/>
            <person name="Deshpande S."/>
            <person name="Wang X."/>
            <person name="Wu X."/>
            <person name="Mitros T."/>
            <person name="Triplett J."/>
            <person name="Yang X."/>
            <person name="Ye C.Y."/>
            <person name="Mauro-Herrera M."/>
            <person name="Wang L."/>
            <person name="Li P."/>
            <person name="Sharma M."/>
            <person name="Sharma R."/>
            <person name="Ronald P.C."/>
            <person name="Panaud O."/>
            <person name="Kellogg E.A."/>
            <person name="Brutnell T.P."/>
            <person name="Doust A.N."/>
            <person name="Tuskan G.A."/>
            <person name="Rokhsar D."/>
            <person name="Devos K.M."/>
        </authorList>
    </citation>
    <scope>NUCLEOTIDE SEQUENCE [LARGE SCALE GENOMIC DNA]</scope>
    <source>
        <strain evidence="2">cv. Yugu1</strain>
    </source>
</reference>
<protein>
    <submittedName>
        <fullName evidence="1">Uncharacterized protein</fullName>
    </submittedName>
</protein>
<dbReference type="EnsemblPlants" id="KQL30067">
    <property type="protein sequence ID" value="KQL30067"/>
    <property type="gene ID" value="SETIT_018989mg"/>
</dbReference>